<dbReference type="RefSeq" id="WP_237977838.1">
    <property type="nucleotide sequence ID" value="NZ_JAKNCT010000002.1"/>
</dbReference>
<feature type="domain" description="Histidine kinase" evidence="15">
    <location>
        <begin position="223"/>
        <end position="435"/>
    </location>
</feature>
<evidence type="ECO:0000256" key="13">
    <source>
        <dbReference type="SAM" id="MobiDB-lite"/>
    </source>
</evidence>
<comment type="subcellular location">
    <subcellularLocation>
        <location evidence="2">Membrane</location>
        <topology evidence="2">Multi-pass membrane protein</topology>
    </subcellularLocation>
</comment>
<evidence type="ECO:0000256" key="8">
    <source>
        <dbReference type="ARBA" id="ARBA00022777"/>
    </source>
</evidence>
<dbReference type="Gene3D" id="1.10.287.130">
    <property type="match status" value="1"/>
</dbReference>
<dbReference type="CDD" id="cd00075">
    <property type="entry name" value="HATPase"/>
    <property type="match status" value="1"/>
</dbReference>
<dbReference type="PROSITE" id="PS50109">
    <property type="entry name" value="HIS_KIN"/>
    <property type="match status" value="1"/>
</dbReference>
<dbReference type="InterPro" id="IPR003661">
    <property type="entry name" value="HisK_dim/P_dom"/>
</dbReference>
<dbReference type="SMART" id="SM00387">
    <property type="entry name" value="HATPase_c"/>
    <property type="match status" value="1"/>
</dbReference>
<dbReference type="SUPFAM" id="SSF47384">
    <property type="entry name" value="Homodimeric domain of signal transducing histidine kinase"/>
    <property type="match status" value="1"/>
</dbReference>
<keyword evidence="11" id="KW-0902">Two-component regulatory system</keyword>
<dbReference type="GO" id="GO:0005524">
    <property type="term" value="F:ATP binding"/>
    <property type="evidence" value="ECO:0007669"/>
    <property type="project" value="UniProtKB-KW"/>
</dbReference>
<dbReference type="Pfam" id="PF00512">
    <property type="entry name" value="HisKA"/>
    <property type="match status" value="1"/>
</dbReference>
<dbReference type="InterPro" id="IPR003660">
    <property type="entry name" value="HAMP_dom"/>
</dbReference>
<feature type="domain" description="HAMP" evidence="16">
    <location>
        <begin position="163"/>
        <end position="215"/>
    </location>
</feature>
<feature type="transmembrane region" description="Helical" evidence="14">
    <location>
        <begin position="143"/>
        <end position="162"/>
    </location>
</feature>
<dbReference type="Gene3D" id="3.30.565.10">
    <property type="entry name" value="Histidine kinase-like ATPase, C-terminal domain"/>
    <property type="match status" value="1"/>
</dbReference>
<protein>
    <recommendedName>
        <fullName evidence="3">histidine kinase</fullName>
        <ecNumber evidence="3">2.7.13.3</ecNumber>
    </recommendedName>
</protein>
<dbReference type="InterPro" id="IPR005467">
    <property type="entry name" value="His_kinase_dom"/>
</dbReference>
<evidence type="ECO:0000256" key="7">
    <source>
        <dbReference type="ARBA" id="ARBA00022741"/>
    </source>
</evidence>
<evidence type="ECO:0000256" key="2">
    <source>
        <dbReference type="ARBA" id="ARBA00004141"/>
    </source>
</evidence>
<name>A0ABS9MNS2_9BURK</name>
<dbReference type="SMART" id="SM00388">
    <property type="entry name" value="HisKA"/>
    <property type="match status" value="1"/>
</dbReference>
<dbReference type="SUPFAM" id="SSF55874">
    <property type="entry name" value="ATPase domain of HSP90 chaperone/DNA topoisomerase II/histidine kinase"/>
    <property type="match status" value="1"/>
</dbReference>
<keyword evidence="4" id="KW-0597">Phosphoprotein</keyword>
<keyword evidence="9 17" id="KW-0067">ATP-binding</keyword>
<dbReference type="CDD" id="cd00082">
    <property type="entry name" value="HisKA"/>
    <property type="match status" value="1"/>
</dbReference>
<dbReference type="EC" id="2.7.13.3" evidence="3"/>
<dbReference type="InterPro" id="IPR013727">
    <property type="entry name" value="2CSK_N"/>
</dbReference>
<keyword evidence="12 14" id="KW-0472">Membrane</keyword>
<organism evidence="17 18">
    <name type="scientific">Mesosutterella porci</name>
    <dbReference type="NCBI Taxonomy" id="2915351"/>
    <lineage>
        <taxon>Bacteria</taxon>
        <taxon>Pseudomonadati</taxon>
        <taxon>Pseudomonadota</taxon>
        <taxon>Betaproteobacteria</taxon>
        <taxon>Burkholderiales</taxon>
        <taxon>Sutterellaceae</taxon>
        <taxon>Mesosutterella</taxon>
    </lineage>
</organism>
<reference evidence="17 18" key="1">
    <citation type="submission" date="2022-02" db="EMBL/GenBank/DDBJ databases">
        <title>Mesosutterella porci, a novel member of the family Sutterellaceae from pig feces.</title>
        <authorList>
            <person name="Wylensek D."/>
            <person name="Clavel T."/>
        </authorList>
    </citation>
    <scope>NUCLEOTIDE SEQUENCE [LARGE SCALE GENOMIC DNA]</scope>
    <source>
        <strain evidence="18">oilRF-744-wt-GAM-9</strain>
    </source>
</reference>
<dbReference type="PANTHER" id="PTHR45436">
    <property type="entry name" value="SENSOR HISTIDINE KINASE YKOH"/>
    <property type="match status" value="1"/>
</dbReference>
<keyword evidence="5" id="KW-0808">Transferase</keyword>
<dbReference type="InterPro" id="IPR036097">
    <property type="entry name" value="HisK_dim/P_sf"/>
</dbReference>
<dbReference type="InterPro" id="IPR004358">
    <property type="entry name" value="Sig_transdc_His_kin-like_C"/>
</dbReference>
<evidence type="ECO:0000256" key="1">
    <source>
        <dbReference type="ARBA" id="ARBA00000085"/>
    </source>
</evidence>
<proteinExistence type="predicted"/>
<dbReference type="PROSITE" id="PS50885">
    <property type="entry name" value="HAMP"/>
    <property type="match status" value="1"/>
</dbReference>
<dbReference type="InterPro" id="IPR003594">
    <property type="entry name" value="HATPase_dom"/>
</dbReference>
<evidence type="ECO:0000256" key="5">
    <source>
        <dbReference type="ARBA" id="ARBA00022679"/>
    </source>
</evidence>
<keyword evidence="6 14" id="KW-0812">Transmembrane</keyword>
<sequence>MGSIRTRLLFTLIFVQLVGGFIAGWAALHSAEEEFDRLLDRELQQTASAMATRGSLAPSQVTLVGSNPEHQVRLQIYDSASNRLFLSDKTEPFPILEKEGFSTLNLAGSDWRVYTMPSGTEIIEAGQPVRVRTSLAAMSSLHILQPFLFAIPISAILIWLIVGQGLAPLDRTARSVAQRSPSSLTPLPTSGLPEELRSLVEELNRLLKRLSVSLDAQKRFAADAAHELRTPLTAIKLQAQLARKADSDEKRMKYFLRLDEGIARATHLIEQLLTIARLDPDSVQHPQSSVRVDEMLGAIAGEMQPIARQKNITVSSSSPSLTVLGMPDALHLMVTNLTDNAIKYTPENGRIELSASSDTNGVLIRVSDNGPGIPEKDRSRVFERFYRALGTHTSGTGLGLAIVRRIVEIHHGSIRVLDGLDGRGTTMEIRLPLPGTPADDKFLLQSRGDSHNSNTN</sequence>
<comment type="catalytic activity">
    <reaction evidence="1">
        <text>ATP + protein L-histidine = ADP + protein N-phospho-L-histidine.</text>
        <dbReference type="EC" id="2.7.13.3"/>
    </reaction>
</comment>
<dbReference type="InterPro" id="IPR050428">
    <property type="entry name" value="TCS_sensor_his_kinase"/>
</dbReference>
<evidence type="ECO:0000259" key="16">
    <source>
        <dbReference type="PROSITE" id="PS50885"/>
    </source>
</evidence>
<evidence type="ECO:0000256" key="9">
    <source>
        <dbReference type="ARBA" id="ARBA00022840"/>
    </source>
</evidence>
<keyword evidence="18" id="KW-1185">Reference proteome</keyword>
<evidence type="ECO:0000256" key="12">
    <source>
        <dbReference type="ARBA" id="ARBA00023136"/>
    </source>
</evidence>
<dbReference type="Pfam" id="PF02518">
    <property type="entry name" value="HATPase_c"/>
    <property type="match status" value="1"/>
</dbReference>
<evidence type="ECO:0000256" key="14">
    <source>
        <dbReference type="SAM" id="Phobius"/>
    </source>
</evidence>
<feature type="region of interest" description="Disordered" evidence="13">
    <location>
        <begin position="432"/>
        <end position="456"/>
    </location>
</feature>
<keyword evidence="8" id="KW-0418">Kinase</keyword>
<dbReference type="PRINTS" id="PR00344">
    <property type="entry name" value="BCTRLSENSOR"/>
</dbReference>
<evidence type="ECO:0000313" key="18">
    <source>
        <dbReference type="Proteomes" id="UP001297600"/>
    </source>
</evidence>
<evidence type="ECO:0000256" key="10">
    <source>
        <dbReference type="ARBA" id="ARBA00022989"/>
    </source>
</evidence>
<evidence type="ECO:0000259" key="15">
    <source>
        <dbReference type="PROSITE" id="PS50109"/>
    </source>
</evidence>
<dbReference type="EMBL" id="JAKNCT010000002">
    <property type="protein sequence ID" value="MCG5030182.1"/>
    <property type="molecule type" value="Genomic_DNA"/>
</dbReference>
<dbReference type="InterPro" id="IPR036890">
    <property type="entry name" value="HATPase_C_sf"/>
</dbReference>
<dbReference type="Pfam" id="PF08521">
    <property type="entry name" value="2CSK_N"/>
    <property type="match status" value="1"/>
</dbReference>
<accession>A0ABS9MNS2</accession>
<keyword evidence="7" id="KW-0547">Nucleotide-binding</keyword>
<evidence type="ECO:0000256" key="4">
    <source>
        <dbReference type="ARBA" id="ARBA00022553"/>
    </source>
</evidence>
<evidence type="ECO:0000256" key="6">
    <source>
        <dbReference type="ARBA" id="ARBA00022692"/>
    </source>
</evidence>
<dbReference type="Proteomes" id="UP001297600">
    <property type="component" value="Unassembled WGS sequence"/>
</dbReference>
<keyword evidence="10 14" id="KW-1133">Transmembrane helix</keyword>
<evidence type="ECO:0000256" key="3">
    <source>
        <dbReference type="ARBA" id="ARBA00012438"/>
    </source>
</evidence>
<dbReference type="PANTHER" id="PTHR45436:SF14">
    <property type="entry name" value="SENSOR PROTEIN QSEC"/>
    <property type="match status" value="1"/>
</dbReference>
<comment type="caution">
    <text evidence="17">The sequence shown here is derived from an EMBL/GenBank/DDBJ whole genome shotgun (WGS) entry which is preliminary data.</text>
</comment>
<evidence type="ECO:0000313" key="17">
    <source>
        <dbReference type="EMBL" id="MCG5030182.1"/>
    </source>
</evidence>
<evidence type="ECO:0000256" key="11">
    <source>
        <dbReference type="ARBA" id="ARBA00023012"/>
    </source>
</evidence>
<gene>
    <name evidence="17" type="ORF">MAF45_01760</name>
</gene>